<organism evidence="2 3">
    <name type="scientific">Thiosulfatimonas sediminis</name>
    <dbReference type="NCBI Taxonomy" id="2675054"/>
    <lineage>
        <taxon>Bacteria</taxon>
        <taxon>Pseudomonadati</taxon>
        <taxon>Pseudomonadota</taxon>
        <taxon>Gammaproteobacteria</taxon>
        <taxon>Thiotrichales</taxon>
        <taxon>Piscirickettsiaceae</taxon>
        <taxon>Thiosulfatimonas</taxon>
    </lineage>
</organism>
<proteinExistence type="predicted"/>
<feature type="region of interest" description="Disordered" evidence="1">
    <location>
        <begin position="1"/>
        <end position="21"/>
    </location>
</feature>
<evidence type="ECO:0000313" key="3">
    <source>
        <dbReference type="Proteomes" id="UP000501726"/>
    </source>
</evidence>
<dbReference type="Proteomes" id="UP000501726">
    <property type="component" value="Chromosome"/>
</dbReference>
<gene>
    <name evidence="2" type="ORF">THMIRHAS_17040</name>
</gene>
<sequence>MMLWDASLVKGQAGDREGFRPSEKPRENIWYGLRIDRQAGYLQSDPQRRLRVLTEVSKGSG</sequence>
<reference evidence="3" key="1">
    <citation type="submission" date="2019-11" db="EMBL/GenBank/DDBJ databases">
        <title>Isolation and characterization of two novel species in the genus Thiomicrorhabdus.</title>
        <authorList>
            <person name="Mochizuki J."/>
            <person name="Kojima H."/>
            <person name="Fukui M."/>
        </authorList>
    </citation>
    <scope>NUCLEOTIDE SEQUENCE [LARGE SCALE GENOMIC DNA]</scope>
    <source>
        <strain evidence="3">aks77</strain>
    </source>
</reference>
<dbReference type="EMBL" id="AP021889">
    <property type="protein sequence ID" value="BBP46331.1"/>
    <property type="molecule type" value="Genomic_DNA"/>
</dbReference>
<evidence type="ECO:0000313" key="2">
    <source>
        <dbReference type="EMBL" id="BBP46331.1"/>
    </source>
</evidence>
<keyword evidence="3" id="KW-1185">Reference proteome</keyword>
<protein>
    <submittedName>
        <fullName evidence="2">Uncharacterized protein</fullName>
    </submittedName>
</protein>
<accession>A0A6F8PW27</accession>
<evidence type="ECO:0000256" key="1">
    <source>
        <dbReference type="SAM" id="MobiDB-lite"/>
    </source>
</evidence>
<dbReference type="AlphaFoldDB" id="A0A6F8PW27"/>
<name>A0A6F8PW27_9GAMM</name>
<dbReference type="KEGG" id="tse:THMIRHAS_17040"/>